<proteinExistence type="predicted"/>
<organism evidence="1 2">
    <name type="scientific">Avena sativa</name>
    <name type="common">Oat</name>
    <dbReference type="NCBI Taxonomy" id="4498"/>
    <lineage>
        <taxon>Eukaryota</taxon>
        <taxon>Viridiplantae</taxon>
        <taxon>Streptophyta</taxon>
        <taxon>Embryophyta</taxon>
        <taxon>Tracheophyta</taxon>
        <taxon>Spermatophyta</taxon>
        <taxon>Magnoliopsida</taxon>
        <taxon>Liliopsida</taxon>
        <taxon>Poales</taxon>
        <taxon>Poaceae</taxon>
        <taxon>BOP clade</taxon>
        <taxon>Pooideae</taxon>
        <taxon>Poodae</taxon>
        <taxon>Poeae</taxon>
        <taxon>Poeae Chloroplast Group 1 (Aveneae type)</taxon>
        <taxon>Aveninae</taxon>
        <taxon>Avena</taxon>
    </lineage>
</organism>
<reference evidence="1" key="2">
    <citation type="submission" date="2025-09" db="UniProtKB">
        <authorList>
            <consortium name="EnsemblPlants"/>
        </authorList>
    </citation>
    <scope>IDENTIFICATION</scope>
</reference>
<dbReference type="Proteomes" id="UP001732700">
    <property type="component" value="Chromosome 3A"/>
</dbReference>
<name>A0ACD5VK08_AVESA</name>
<evidence type="ECO:0000313" key="1">
    <source>
        <dbReference type="EnsemblPlants" id="AVESA.00010b.r2.3AG0450680.1.CDS"/>
    </source>
</evidence>
<keyword evidence="2" id="KW-1185">Reference proteome</keyword>
<evidence type="ECO:0000313" key="2">
    <source>
        <dbReference type="Proteomes" id="UP001732700"/>
    </source>
</evidence>
<sequence length="168" mass="18695">MCKISDDMKPHPVVVSVLKMVCAVAPSWRIIPTPDIIDKVCKDPEMRKQVRSNPYIYRGKIPLKTCHELLVVSLDIEKNLHEVTLPFLVLHGGDDIVTDPSVSKLLFEEAASVDKAFKLYPGMWHALSAELPPDVEHVYSDIISWLDQRASRATCAANVSENIGTSTS</sequence>
<reference evidence="1" key="1">
    <citation type="submission" date="2021-05" db="EMBL/GenBank/DDBJ databases">
        <authorList>
            <person name="Scholz U."/>
            <person name="Mascher M."/>
            <person name="Fiebig A."/>
        </authorList>
    </citation>
    <scope>NUCLEOTIDE SEQUENCE [LARGE SCALE GENOMIC DNA]</scope>
</reference>
<accession>A0ACD5VK08</accession>
<protein>
    <submittedName>
        <fullName evidence="1">Uncharacterized protein</fullName>
    </submittedName>
</protein>
<dbReference type="EnsemblPlants" id="AVESA.00010b.r2.3AG0450680.1">
    <property type="protein sequence ID" value="AVESA.00010b.r2.3AG0450680.1.CDS"/>
    <property type="gene ID" value="AVESA.00010b.r2.3AG0450680"/>
</dbReference>